<dbReference type="Gene3D" id="3.40.630.30">
    <property type="match status" value="1"/>
</dbReference>
<dbReference type="AlphaFoldDB" id="A0A975TTG6"/>
<dbReference type="CDD" id="cd04301">
    <property type="entry name" value="NAT_SF"/>
    <property type="match status" value="1"/>
</dbReference>
<evidence type="ECO:0000313" key="5">
    <source>
        <dbReference type="Proteomes" id="UP000693972"/>
    </source>
</evidence>
<proteinExistence type="predicted"/>
<protein>
    <submittedName>
        <fullName evidence="4">GNAT family N-acetyltransferase</fullName>
        <ecNumber evidence="4">2.3.1.-</ecNumber>
    </submittedName>
</protein>
<dbReference type="SUPFAM" id="SSF55729">
    <property type="entry name" value="Acyl-CoA N-acyltransferases (Nat)"/>
    <property type="match status" value="1"/>
</dbReference>
<evidence type="ECO:0000313" key="4">
    <source>
        <dbReference type="EMBL" id="QXL87043.1"/>
    </source>
</evidence>
<dbReference type="EC" id="2.3.1.-" evidence="4"/>
<dbReference type="InterPro" id="IPR050832">
    <property type="entry name" value="Bact_Acetyltransf"/>
</dbReference>
<feature type="domain" description="N-acetyltransferase" evidence="3">
    <location>
        <begin position="1"/>
        <end position="138"/>
    </location>
</feature>
<keyword evidence="5" id="KW-1185">Reference proteome</keyword>
<dbReference type="RefSeq" id="WP_257893955.1">
    <property type="nucleotide sequence ID" value="NZ_JAIMBW010000001.1"/>
</dbReference>
<dbReference type="PANTHER" id="PTHR43877">
    <property type="entry name" value="AMINOALKYLPHOSPHONATE N-ACETYLTRANSFERASE-RELATED-RELATED"/>
    <property type="match status" value="1"/>
</dbReference>
<evidence type="ECO:0000259" key="3">
    <source>
        <dbReference type="PROSITE" id="PS51186"/>
    </source>
</evidence>
<keyword evidence="2 4" id="KW-0012">Acyltransferase</keyword>
<reference evidence="4 5" key="1">
    <citation type="submission" date="2021-07" db="EMBL/GenBank/DDBJ databases">
        <title>Karlodiniumbacter phycospheric gen. nov., sp. nov., a phycosphere bacterium isolated from karlodinium veneficum.</title>
        <authorList>
            <person name="Peng Y."/>
            <person name="Jiang L."/>
            <person name="Lee J."/>
        </authorList>
    </citation>
    <scope>NUCLEOTIDE SEQUENCE</scope>
    <source>
        <strain evidence="4 5">N5</strain>
    </source>
</reference>
<dbReference type="EMBL" id="CP078073">
    <property type="protein sequence ID" value="QXL87043.1"/>
    <property type="molecule type" value="Genomic_DNA"/>
</dbReference>
<dbReference type="PROSITE" id="PS51186">
    <property type="entry name" value="GNAT"/>
    <property type="match status" value="1"/>
</dbReference>
<dbReference type="Proteomes" id="UP000693972">
    <property type="component" value="Unassembled WGS sequence"/>
</dbReference>
<dbReference type="InterPro" id="IPR016181">
    <property type="entry name" value="Acyl_CoA_acyltransferase"/>
</dbReference>
<evidence type="ECO:0000256" key="2">
    <source>
        <dbReference type="ARBA" id="ARBA00023315"/>
    </source>
</evidence>
<sequence>MKISLAETDAARKACFDIRRAVFIEEQQIPEAEEWDDHDATCLHYLAGEDAGTARVIAKGCTAKIGRVAVMQAHRGTGLGLRIMQTLMEDARARGFTQAELESQTYAVPFYARLGFVADGPEYDDGSGILHRLMRVKL</sequence>
<organism evidence="4">
    <name type="scientific">Gymnodinialimonas phycosphaerae</name>
    <dbReference type="NCBI Taxonomy" id="2841589"/>
    <lineage>
        <taxon>Bacteria</taxon>
        <taxon>Pseudomonadati</taxon>
        <taxon>Pseudomonadota</taxon>
        <taxon>Alphaproteobacteria</taxon>
        <taxon>Rhodobacterales</taxon>
        <taxon>Paracoccaceae</taxon>
        <taxon>Gymnodinialimonas</taxon>
    </lineage>
</organism>
<keyword evidence="1 4" id="KW-0808">Transferase</keyword>
<name>A0A975TTG6_9RHOB</name>
<dbReference type="Pfam" id="PF13673">
    <property type="entry name" value="Acetyltransf_10"/>
    <property type="match status" value="1"/>
</dbReference>
<accession>A0A975TTG6</accession>
<evidence type="ECO:0000256" key="1">
    <source>
        <dbReference type="ARBA" id="ARBA00022679"/>
    </source>
</evidence>
<gene>
    <name evidence="4" type="ORF">KUL25_16615</name>
</gene>
<dbReference type="GO" id="GO:0016747">
    <property type="term" value="F:acyltransferase activity, transferring groups other than amino-acyl groups"/>
    <property type="evidence" value="ECO:0007669"/>
    <property type="project" value="InterPro"/>
</dbReference>
<dbReference type="EMBL" id="JAIMBW010000001">
    <property type="protein sequence ID" value="MBY4894380.1"/>
    <property type="molecule type" value="Genomic_DNA"/>
</dbReference>
<dbReference type="InterPro" id="IPR000182">
    <property type="entry name" value="GNAT_dom"/>
</dbReference>